<accession>A0A158QQP8</accession>
<feature type="domain" description="C-type lectin" evidence="4">
    <location>
        <begin position="173"/>
        <end position="288"/>
    </location>
</feature>
<dbReference type="SUPFAM" id="SSF56436">
    <property type="entry name" value="C-type lectin-like"/>
    <property type="match status" value="2"/>
</dbReference>
<comment type="caution">
    <text evidence="2">Lacks conserved residue(s) required for the propagation of feature annotation.</text>
</comment>
<dbReference type="SMART" id="SM00034">
    <property type="entry name" value="CLECT"/>
    <property type="match status" value="2"/>
</dbReference>
<dbReference type="SUPFAM" id="SSF49854">
    <property type="entry name" value="Spermadhesin, CUB domain"/>
    <property type="match status" value="2"/>
</dbReference>
<dbReference type="Pfam" id="PF00059">
    <property type="entry name" value="Lectin_C"/>
    <property type="match status" value="2"/>
</dbReference>
<name>A0A158QQP8_HAEPC</name>
<dbReference type="WBParaSite" id="HPLM_0001552101-mRNA-1">
    <property type="protein sequence ID" value="HPLM_0001552101-mRNA-1"/>
    <property type="gene ID" value="HPLM_0001552101"/>
</dbReference>
<dbReference type="PROSITE" id="PS01180">
    <property type="entry name" value="CUB"/>
    <property type="match status" value="2"/>
</dbReference>
<reference evidence="5" key="1">
    <citation type="submission" date="2016-04" db="UniProtKB">
        <authorList>
            <consortium name="WormBaseParasite"/>
        </authorList>
    </citation>
    <scope>IDENTIFICATION</scope>
</reference>
<evidence type="ECO:0000256" key="2">
    <source>
        <dbReference type="PROSITE-ProRule" id="PRU00059"/>
    </source>
</evidence>
<dbReference type="InterPro" id="IPR035914">
    <property type="entry name" value="Sperma_CUB_dom_sf"/>
</dbReference>
<organism evidence="5">
    <name type="scientific">Haemonchus placei</name>
    <name type="common">Barber's pole worm</name>
    <dbReference type="NCBI Taxonomy" id="6290"/>
    <lineage>
        <taxon>Eukaryota</taxon>
        <taxon>Metazoa</taxon>
        <taxon>Ecdysozoa</taxon>
        <taxon>Nematoda</taxon>
        <taxon>Chromadorea</taxon>
        <taxon>Rhabditida</taxon>
        <taxon>Rhabditina</taxon>
        <taxon>Rhabditomorpha</taxon>
        <taxon>Strongyloidea</taxon>
        <taxon>Trichostrongylidae</taxon>
        <taxon>Haemonchus</taxon>
    </lineage>
</organism>
<dbReference type="PANTHER" id="PTHR22991:SF41">
    <property type="entry name" value="CUB DOMAIN-CONTAINING PROTEIN-RELATED"/>
    <property type="match status" value="1"/>
</dbReference>
<dbReference type="CDD" id="cd00041">
    <property type="entry name" value="CUB"/>
    <property type="match status" value="2"/>
</dbReference>
<dbReference type="InterPro" id="IPR018378">
    <property type="entry name" value="C-type_lectin_CS"/>
</dbReference>
<evidence type="ECO:0000259" key="3">
    <source>
        <dbReference type="PROSITE" id="PS01180"/>
    </source>
</evidence>
<dbReference type="InterPro" id="IPR001304">
    <property type="entry name" value="C-type_lectin-like"/>
</dbReference>
<sequence length="546" mass="59652">LVKFSKNSKLSNCQKLITVTAVNALTCPSGYTSGDNDICYKVKLSYFEASASCESDGGRLVSIHNAFTNNLIQQLAQKEGVLVWLGLKCSDTVAKNCQWDDGQGPSYPYDAFYPGNPSVIGSCVLMMIGGQADGKWISGDCDNMQIGFACQVTQQVSLSSIHDICSCADFTEFGGQCYQVFDQPLPMATAESLCIEHCGHITSIHSNDENSMISTLVGAQTNYVLTGLVRQSSGSYNWTDHTAFDYNNFGNNNPAFGQCVAMSMVNELVNIGKWITVSCGQELPFVCKRGQTTTLSIGTLAPSTCDAPQFFDGRGSFYSPGYPASYQGTNPCIYILTVAPEDLVQIHFIDIQLGNGSTLEFYNSFVDTVPFNTISGDVPSSKYFTSSSNVMKMVYRAGKQAADRWEAEFLPANVPVFRFCLHGYITNPVDLYGGRLTAMFQITSPGYPGNYPALAQCHYELSTTPGNRILLTFGEINTEQCCDIISVYDYNETPYNPLLDRFDLFSGHIAAGVKVFTSTFNQMYVEFYTDSLVQDTGFTAAAVIAP</sequence>
<dbReference type="Gene3D" id="3.10.100.10">
    <property type="entry name" value="Mannose-Binding Protein A, subunit A"/>
    <property type="match status" value="2"/>
</dbReference>
<dbReference type="InterPro" id="IPR050976">
    <property type="entry name" value="Snaclec"/>
</dbReference>
<dbReference type="Pfam" id="PF00431">
    <property type="entry name" value="CUB"/>
    <property type="match status" value="2"/>
</dbReference>
<evidence type="ECO:0000313" key="5">
    <source>
        <dbReference type="WBParaSite" id="HPLM_0001552101-mRNA-1"/>
    </source>
</evidence>
<dbReference type="InterPro" id="IPR000859">
    <property type="entry name" value="CUB_dom"/>
</dbReference>
<dbReference type="PROSITE" id="PS50041">
    <property type="entry name" value="C_TYPE_LECTIN_2"/>
    <property type="match status" value="2"/>
</dbReference>
<dbReference type="InterPro" id="IPR016187">
    <property type="entry name" value="CTDL_fold"/>
</dbReference>
<feature type="domain" description="CUB" evidence="3">
    <location>
        <begin position="420"/>
        <end position="545"/>
    </location>
</feature>
<keyword evidence="1 2" id="KW-1015">Disulfide bond</keyword>
<dbReference type="PROSITE" id="PS00615">
    <property type="entry name" value="C_TYPE_LECTIN_1"/>
    <property type="match status" value="1"/>
</dbReference>
<proteinExistence type="predicted"/>
<dbReference type="CDD" id="cd00037">
    <property type="entry name" value="CLECT"/>
    <property type="match status" value="2"/>
</dbReference>
<dbReference type="InterPro" id="IPR016186">
    <property type="entry name" value="C-type_lectin-like/link_sf"/>
</dbReference>
<evidence type="ECO:0000256" key="1">
    <source>
        <dbReference type="ARBA" id="ARBA00023157"/>
    </source>
</evidence>
<dbReference type="PANTHER" id="PTHR22991">
    <property type="entry name" value="PROTEIN CBG13490"/>
    <property type="match status" value="1"/>
</dbReference>
<feature type="disulfide bond" evidence="2">
    <location>
        <begin position="305"/>
        <end position="332"/>
    </location>
</feature>
<protein>
    <submittedName>
        <fullName evidence="5">C-type lectin domain-containing protein</fullName>
    </submittedName>
</protein>
<dbReference type="OMA" id="IDTEQCC"/>
<evidence type="ECO:0000259" key="4">
    <source>
        <dbReference type="PROSITE" id="PS50041"/>
    </source>
</evidence>
<feature type="domain" description="CUB" evidence="3">
    <location>
        <begin position="305"/>
        <end position="412"/>
    </location>
</feature>
<dbReference type="Gene3D" id="2.60.120.290">
    <property type="entry name" value="Spermadhesin, CUB domain"/>
    <property type="match status" value="2"/>
</dbReference>
<feature type="domain" description="C-type lectin" evidence="4">
    <location>
        <begin position="35"/>
        <end position="142"/>
    </location>
</feature>
<dbReference type="SMART" id="SM00042">
    <property type="entry name" value="CUB"/>
    <property type="match status" value="2"/>
</dbReference>
<dbReference type="AlphaFoldDB" id="A0A158QQP8"/>